<sequence>MPVYIRSRMIMYIVKDIYLIIALSIFISLVLLGIIGSSMIRNPLRIIGGRLEPPSSKHLLGTDSLGRDIFAQIVHGIKNSIAVGLLAAVIGISIALTLGLLSGFLKATMLGMLLNALIDIFLLIPGLPLLLLLSAIIRIRSMILVATLIGTIFAWPAPSRAIRALALTLSEREFISLAKISGKNTFDIAFKEITPLMAPYVLLQFTAMYASAIFSEAGISLLGLGPTNVVTLGWVLNQALVMNAFVVRAWWWFIPAGAMLSLLVLSLYSIPLIVSRKLQLLRV</sequence>
<comment type="similarity">
    <text evidence="7">Belongs to the binding-protein-dependent transport system permease family.</text>
</comment>
<keyword evidence="2 7" id="KW-0813">Transport</keyword>
<keyword evidence="5 7" id="KW-1133">Transmembrane helix</keyword>
<feature type="transmembrane region" description="Helical" evidence="7">
    <location>
        <begin position="200"/>
        <end position="224"/>
    </location>
</feature>
<organism evidence="10">
    <name type="scientific">Ignisphaera aggregans</name>
    <dbReference type="NCBI Taxonomy" id="334771"/>
    <lineage>
        <taxon>Archaea</taxon>
        <taxon>Thermoproteota</taxon>
        <taxon>Thermoprotei</taxon>
        <taxon>Desulfurococcales</taxon>
        <taxon>Desulfurococcaceae</taxon>
        <taxon>Ignisphaera</taxon>
    </lineage>
</organism>
<feature type="transmembrane region" description="Helical" evidence="7">
    <location>
        <begin position="250"/>
        <end position="274"/>
    </location>
</feature>
<dbReference type="Pfam" id="PF00528">
    <property type="entry name" value="BPD_transp_1"/>
    <property type="match status" value="1"/>
</dbReference>
<feature type="transmembrane region" description="Helical" evidence="7">
    <location>
        <begin position="113"/>
        <end position="133"/>
    </location>
</feature>
<dbReference type="PANTHER" id="PTHR43386:SF1">
    <property type="entry name" value="D,D-DIPEPTIDE TRANSPORT SYSTEM PERMEASE PROTEIN DDPC-RELATED"/>
    <property type="match status" value="1"/>
</dbReference>
<feature type="transmembrane region" description="Helical" evidence="7">
    <location>
        <begin position="81"/>
        <end position="101"/>
    </location>
</feature>
<protein>
    <submittedName>
        <fullName evidence="10">ABC transporter permease</fullName>
    </submittedName>
</protein>
<dbReference type="EMBL" id="DTCK01000044">
    <property type="protein sequence ID" value="HGQ36672.1"/>
    <property type="molecule type" value="Genomic_DNA"/>
</dbReference>
<dbReference type="AlphaFoldDB" id="A0A7C4NJE4"/>
<keyword evidence="4 7" id="KW-0812">Transmembrane</keyword>
<name>A0A7C4NJE4_9CREN</name>
<comment type="caution">
    <text evidence="10">The sequence shown here is derived from an EMBL/GenBank/DDBJ whole genome shotgun (WGS) entry which is preliminary data.</text>
</comment>
<evidence type="ECO:0000259" key="8">
    <source>
        <dbReference type="PROSITE" id="PS50928"/>
    </source>
</evidence>
<dbReference type="GO" id="GO:0005886">
    <property type="term" value="C:plasma membrane"/>
    <property type="evidence" value="ECO:0007669"/>
    <property type="project" value="UniProtKB-SubCell"/>
</dbReference>
<dbReference type="PROSITE" id="PS50928">
    <property type="entry name" value="ABC_TM1"/>
    <property type="match status" value="1"/>
</dbReference>
<evidence type="ECO:0000256" key="1">
    <source>
        <dbReference type="ARBA" id="ARBA00004651"/>
    </source>
</evidence>
<evidence type="ECO:0000256" key="2">
    <source>
        <dbReference type="ARBA" id="ARBA00022448"/>
    </source>
</evidence>
<evidence type="ECO:0000313" key="9">
    <source>
        <dbReference type="EMBL" id="HGQ36672.1"/>
    </source>
</evidence>
<reference evidence="10" key="1">
    <citation type="journal article" date="2020" name="mSystems">
        <title>Genome- and Community-Level Interaction Insights into Carbon Utilization and Element Cycling Functions of Hydrothermarchaeota in Hydrothermal Sediment.</title>
        <authorList>
            <person name="Zhou Z."/>
            <person name="Liu Y."/>
            <person name="Xu W."/>
            <person name="Pan J."/>
            <person name="Luo Z.H."/>
            <person name="Li M."/>
        </authorList>
    </citation>
    <scope>NUCLEOTIDE SEQUENCE [LARGE SCALE GENOMIC DNA]</scope>
    <source>
        <strain evidence="10">SpSt-637</strain>
        <strain evidence="9">SpSt-667</strain>
    </source>
</reference>
<evidence type="ECO:0000256" key="5">
    <source>
        <dbReference type="ARBA" id="ARBA00022989"/>
    </source>
</evidence>
<evidence type="ECO:0000256" key="6">
    <source>
        <dbReference type="ARBA" id="ARBA00023136"/>
    </source>
</evidence>
<dbReference type="InterPro" id="IPR050366">
    <property type="entry name" value="BP-dependent_transpt_permease"/>
</dbReference>
<evidence type="ECO:0000256" key="7">
    <source>
        <dbReference type="RuleBase" id="RU363032"/>
    </source>
</evidence>
<feature type="transmembrane region" description="Helical" evidence="7">
    <location>
        <begin position="139"/>
        <end position="157"/>
    </location>
</feature>
<evidence type="ECO:0000256" key="3">
    <source>
        <dbReference type="ARBA" id="ARBA00022475"/>
    </source>
</evidence>
<gene>
    <name evidence="10" type="ORF">ENU08_03165</name>
    <name evidence="9" type="ORF">ENU41_08390</name>
</gene>
<dbReference type="GO" id="GO:0055085">
    <property type="term" value="P:transmembrane transport"/>
    <property type="evidence" value="ECO:0007669"/>
    <property type="project" value="InterPro"/>
</dbReference>
<keyword evidence="6 7" id="KW-0472">Membrane</keyword>
<feature type="transmembrane region" description="Helical" evidence="7">
    <location>
        <begin position="12"/>
        <end position="35"/>
    </location>
</feature>
<dbReference type="EMBL" id="DTBD01000023">
    <property type="protein sequence ID" value="HGQ64223.1"/>
    <property type="molecule type" value="Genomic_DNA"/>
</dbReference>
<evidence type="ECO:0000256" key="4">
    <source>
        <dbReference type="ARBA" id="ARBA00022692"/>
    </source>
</evidence>
<evidence type="ECO:0000313" key="10">
    <source>
        <dbReference type="EMBL" id="HGQ64223.1"/>
    </source>
</evidence>
<dbReference type="SUPFAM" id="SSF161098">
    <property type="entry name" value="MetI-like"/>
    <property type="match status" value="1"/>
</dbReference>
<accession>A0A7C4NJE4</accession>
<dbReference type="InterPro" id="IPR000515">
    <property type="entry name" value="MetI-like"/>
</dbReference>
<keyword evidence="3" id="KW-1003">Cell membrane</keyword>
<dbReference type="InterPro" id="IPR035906">
    <property type="entry name" value="MetI-like_sf"/>
</dbReference>
<dbReference type="PANTHER" id="PTHR43386">
    <property type="entry name" value="OLIGOPEPTIDE TRANSPORT SYSTEM PERMEASE PROTEIN APPC"/>
    <property type="match status" value="1"/>
</dbReference>
<comment type="subcellular location">
    <subcellularLocation>
        <location evidence="1 7">Cell membrane</location>
        <topology evidence="1 7">Multi-pass membrane protein</topology>
    </subcellularLocation>
</comment>
<dbReference type="Gene3D" id="1.10.3720.10">
    <property type="entry name" value="MetI-like"/>
    <property type="match status" value="1"/>
</dbReference>
<proteinExistence type="inferred from homology"/>
<feature type="domain" description="ABC transmembrane type-1" evidence="8">
    <location>
        <begin position="77"/>
        <end position="271"/>
    </location>
</feature>